<comment type="similarity">
    <text evidence="3">Belongs to the UbiA prenyltransferase family.</text>
</comment>
<keyword evidence="11" id="KW-1185">Reference proteome</keyword>
<dbReference type="OrthoDB" id="9782418at2"/>
<dbReference type="EMBL" id="HG934468">
    <property type="protein sequence ID" value="CDN30382.1"/>
    <property type="molecule type" value="Genomic_DNA"/>
</dbReference>
<feature type="transmembrane region" description="Helical" evidence="9">
    <location>
        <begin position="80"/>
        <end position="100"/>
    </location>
</feature>
<proteinExistence type="inferred from homology"/>
<keyword evidence="8 9" id="KW-0472">Membrane</keyword>
<keyword evidence="7 9" id="KW-1133">Transmembrane helix</keyword>
<dbReference type="STRING" id="1433126.BN938_0276"/>
<evidence type="ECO:0000256" key="9">
    <source>
        <dbReference type="SAM" id="Phobius"/>
    </source>
</evidence>
<evidence type="ECO:0000256" key="7">
    <source>
        <dbReference type="ARBA" id="ARBA00022989"/>
    </source>
</evidence>
<dbReference type="Proteomes" id="UP000027616">
    <property type="component" value="Chromosome I"/>
</dbReference>
<keyword evidence="6 9" id="KW-0812">Transmembrane</keyword>
<dbReference type="GO" id="GO:0006744">
    <property type="term" value="P:ubiquinone biosynthetic process"/>
    <property type="evidence" value="ECO:0007669"/>
    <property type="project" value="TreeGrafter"/>
</dbReference>
<feature type="transmembrane region" description="Helical" evidence="9">
    <location>
        <begin position="130"/>
        <end position="150"/>
    </location>
</feature>
<dbReference type="KEGG" id="rbc:BN938_0276"/>
<protein>
    <submittedName>
        <fullName evidence="10">Menaquinone via futalosine polyprenyltransferase (MenA homolog)</fullName>
    </submittedName>
</protein>
<sequence length="286" mass="30482">MKRYLSLIKFSHTIFAMPFALIGYAMGVRDGGFSWQILVGVIACMVLARSAAMAFNRVVDRRFDAANPRTATREIPAGKISVAAARLFVVICSVGFIAVAATFNTLTLILSPVALAVILGYSYMKRFTSLCHLVLGLGLAIAPSAAYIAATGTLTLLSILYSFVVLTWVAGFDIIFALQDVEFDSSAGLFSIPSKIGIGNGLIVSGALHFLTLCSAIAAAGLMIDQYQANRPLLWSGVVAFGILLLYQHLIVKPTDLSRVNLAFGTTNGIASIVYATLVIASIWFA</sequence>
<dbReference type="eggNOG" id="COG0382">
    <property type="taxonomic scope" value="Bacteria"/>
</dbReference>
<evidence type="ECO:0000256" key="8">
    <source>
        <dbReference type="ARBA" id="ARBA00023136"/>
    </source>
</evidence>
<dbReference type="CDD" id="cd13959">
    <property type="entry name" value="PT_UbiA_COQ2"/>
    <property type="match status" value="1"/>
</dbReference>
<dbReference type="AlphaFoldDB" id="A0A060R672"/>
<dbReference type="GO" id="GO:0016765">
    <property type="term" value="F:transferase activity, transferring alkyl or aryl (other than methyl) groups"/>
    <property type="evidence" value="ECO:0007669"/>
    <property type="project" value="InterPro"/>
</dbReference>
<dbReference type="InterPro" id="IPR044878">
    <property type="entry name" value="UbiA_sf"/>
</dbReference>
<evidence type="ECO:0000313" key="10">
    <source>
        <dbReference type="EMBL" id="CDN30382.1"/>
    </source>
</evidence>
<comment type="cofactor">
    <cofactor evidence="1">
        <name>Mg(2+)</name>
        <dbReference type="ChEBI" id="CHEBI:18420"/>
    </cofactor>
</comment>
<dbReference type="Gene3D" id="1.20.120.1780">
    <property type="entry name" value="UbiA prenyltransferase"/>
    <property type="match status" value="1"/>
</dbReference>
<evidence type="ECO:0000256" key="3">
    <source>
        <dbReference type="ARBA" id="ARBA00005985"/>
    </source>
</evidence>
<dbReference type="NCBIfam" id="TIGR01475">
    <property type="entry name" value="ubiA_other"/>
    <property type="match status" value="1"/>
</dbReference>
<feature type="transmembrane region" description="Helical" evidence="9">
    <location>
        <begin position="233"/>
        <end position="250"/>
    </location>
</feature>
<keyword evidence="4" id="KW-1003">Cell membrane</keyword>
<dbReference type="GO" id="GO:0005886">
    <property type="term" value="C:plasma membrane"/>
    <property type="evidence" value="ECO:0007669"/>
    <property type="project" value="TreeGrafter"/>
</dbReference>
<organism evidence="10 11">
    <name type="scientific">Mucinivorans hirudinis</name>
    <dbReference type="NCBI Taxonomy" id="1433126"/>
    <lineage>
        <taxon>Bacteria</taxon>
        <taxon>Pseudomonadati</taxon>
        <taxon>Bacteroidota</taxon>
        <taxon>Bacteroidia</taxon>
        <taxon>Bacteroidales</taxon>
        <taxon>Rikenellaceae</taxon>
        <taxon>Mucinivorans</taxon>
    </lineage>
</organism>
<evidence type="ECO:0000256" key="6">
    <source>
        <dbReference type="ARBA" id="ARBA00022692"/>
    </source>
</evidence>
<dbReference type="PANTHER" id="PTHR11048">
    <property type="entry name" value="PRENYLTRANSFERASES"/>
    <property type="match status" value="1"/>
</dbReference>
<dbReference type="HOGENOM" id="CLU_034879_5_1_10"/>
<evidence type="ECO:0000256" key="4">
    <source>
        <dbReference type="ARBA" id="ARBA00022475"/>
    </source>
</evidence>
<evidence type="ECO:0000256" key="5">
    <source>
        <dbReference type="ARBA" id="ARBA00022679"/>
    </source>
</evidence>
<dbReference type="Gene3D" id="1.10.357.140">
    <property type="entry name" value="UbiA prenyltransferase"/>
    <property type="match status" value="1"/>
</dbReference>
<feature type="transmembrane region" description="Helical" evidence="9">
    <location>
        <begin position="7"/>
        <end position="27"/>
    </location>
</feature>
<dbReference type="InterPro" id="IPR039653">
    <property type="entry name" value="Prenyltransferase"/>
</dbReference>
<feature type="transmembrane region" description="Helical" evidence="9">
    <location>
        <begin position="198"/>
        <end position="221"/>
    </location>
</feature>
<accession>A0A060R672</accession>
<dbReference type="PATRIC" id="fig|1433126.3.peg.274"/>
<dbReference type="InterPro" id="IPR000537">
    <property type="entry name" value="UbiA_prenyltransferase"/>
</dbReference>
<name>A0A060R672_9BACT</name>
<evidence type="ECO:0000313" key="11">
    <source>
        <dbReference type="Proteomes" id="UP000027616"/>
    </source>
</evidence>
<dbReference type="PANTHER" id="PTHR11048:SF28">
    <property type="entry name" value="4-HYDROXYBENZOATE POLYPRENYLTRANSFERASE, MITOCHONDRIAL"/>
    <property type="match status" value="1"/>
</dbReference>
<keyword evidence="5 10" id="KW-0808">Transferase</keyword>
<reference evidence="10 11" key="1">
    <citation type="journal article" date="2015" name="Genome Announc.">
        <title>Complete Genome Sequence of the Novel Leech Symbiont Mucinivorans hirudinis M3T.</title>
        <authorList>
            <person name="Nelson M.C."/>
            <person name="Bomar L."/>
            <person name="Graf J."/>
        </authorList>
    </citation>
    <scope>NUCLEOTIDE SEQUENCE [LARGE SCALE GENOMIC DNA]</scope>
    <source>
        <strain evidence="11">M3</strain>
    </source>
</reference>
<dbReference type="Pfam" id="PF01040">
    <property type="entry name" value="UbiA"/>
    <property type="match status" value="1"/>
</dbReference>
<evidence type="ECO:0000256" key="1">
    <source>
        <dbReference type="ARBA" id="ARBA00001946"/>
    </source>
</evidence>
<feature type="transmembrane region" description="Helical" evidence="9">
    <location>
        <begin position="262"/>
        <end position="285"/>
    </location>
</feature>
<feature type="transmembrane region" description="Helical" evidence="9">
    <location>
        <begin position="156"/>
        <end position="178"/>
    </location>
</feature>
<gene>
    <name evidence="10" type="ORF">BN938_0276</name>
</gene>
<dbReference type="InterPro" id="IPR006371">
    <property type="entry name" value="Polyprenyltransferase_UbiA-li"/>
</dbReference>
<dbReference type="FunFam" id="1.10.357.140:FF:000008">
    <property type="entry name" value="4-hydroxybenzoate octaprenyltransferase"/>
    <property type="match status" value="1"/>
</dbReference>
<evidence type="ECO:0000256" key="2">
    <source>
        <dbReference type="ARBA" id="ARBA00004141"/>
    </source>
</evidence>
<feature type="transmembrane region" description="Helical" evidence="9">
    <location>
        <begin position="33"/>
        <end position="59"/>
    </location>
</feature>
<comment type="subcellular location">
    <subcellularLocation>
        <location evidence="2">Membrane</location>
        <topology evidence="2">Multi-pass membrane protein</topology>
    </subcellularLocation>
</comment>